<sequence length="232" mass="25495">MVKRLTRDGHQPVVLARGQGVDLVQGHGLDDALRGVDVVIDVSDLKTTSAKKSIHFFRTATANLLKSAARNDVRHHIVLSIIGIDRVRSAYYLGKLAQEQEVMAGPVPWTILRTTQFHEFAQQILDQVPGPIALIPQMQSQPIAMREVSDRLCELAAGSPQQQIVELAGPKVESMIDMTRRLIARRGQHRPVVPLRLPGRAFRAMANGALLPQAPGPRGTETYEQWLAGIGS</sequence>
<dbReference type="Gene3D" id="3.40.50.720">
    <property type="entry name" value="NAD(P)-binding Rossmann-like Domain"/>
    <property type="match status" value="1"/>
</dbReference>
<dbReference type="EMBL" id="BQYH01000005">
    <property type="protein sequence ID" value="GKU71466.1"/>
    <property type="molecule type" value="Genomic_DNA"/>
</dbReference>
<reference evidence="4" key="2">
    <citation type="submission" date="2018-04" db="EMBL/GenBank/DDBJ databases">
        <title>Draft genome sequence of Mycobacterium montefiorense isolated from Japanese black salamander.</title>
        <authorList>
            <person name="Fukano H."/>
            <person name="Yoshida M."/>
            <person name="Shimizu A."/>
            <person name="Iwao H."/>
            <person name="Kurata O."/>
            <person name="Katayama Y."/>
            <person name="Omatsu T."/>
            <person name="Mizutani T."/>
            <person name="Wada S."/>
            <person name="Hoshino Y."/>
        </authorList>
    </citation>
    <scope>NUCLEOTIDE SEQUENCE [LARGE SCALE GENOMIC DNA]</scope>
    <source>
        <strain evidence="4">BS</strain>
    </source>
</reference>
<dbReference type="InterPro" id="IPR036291">
    <property type="entry name" value="NAD(P)-bd_dom_sf"/>
</dbReference>
<evidence type="ECO:0000313" key="2">
    <source>
        <dbReference type="EMBL" id="GBG39213.1"/>
    </source>
</evidence>
<dbReference type="Proteomes" id="UP001139505">
    <property type="component" value="Unassembled WGS sequence"/>
</dbReference>
<keyword evidence="4" id="KW-1185">Reference proteome</keyword>
<evidence type="ECO:0000313" key="4">
    <source>
        <dbReference type="Proteomes" id="UP000245060"/>
    </source>
</evidence>
<reference evidence="2" key="1">
    <citation type="journal article" date="2018" name="Genome Announc.">
        <title>Draft Genome Sequence of Mycobacterium montefiorense Isolated from Japanese Black Salamander (Hynobius nigrescens).</title>
        <authorList>
            <person name="Fukano H."/>
            <person name="Yoshida M."/>
            <person name="Shimizu A."/>
            <person name="Iwao H."/>
            <person name="Katayama Y."/>
            <person name="Omatsu T."/>
            <person name="Mizutani T."/>
            <person name="Kurata O."/>
            <person name="Wada S."/>
            <person name="Hoshino Y."/>
        </authorList>
    </citation>
    <scope>NUCLEOTIDE SEQUENCE</scope>
    <source>
        <strain evidence="2">BS</strain>
    </source>
</reference>
<dbReference type="Proteomes" id="UP000245060">
    <property type="component" value="Unassembled WGS sequence"/>
</dbReference>
<evidence type="ECO:0000313" key="3">
    <source>
        <dbReference type="EMBL" id="GKU71466.1"/>
    </source>
</evidence>
<accession>A0AA37PL33</accession>
<feature type="domain" description="NAD(P)-binding" evidence="1">
    <location>
        <begin position="18"/>
        <end position="119"/>
    </location>
</feature>
<evidence type="ECO:0000259" key="1">
    <source>
        <dbReference type="Pfam" id="PF13460"/>
    </source>
</evidence>
<dbReference type="AlphaFoldDB" id="A0AA37PL33"/>
<dbReference type="EMBL" id="BFCH01000018">
    <property type="protein sequence ID" value="GBG39213.1"/>
    <property type="molecule type" value="Genomic_DNA"/>
</dbReference>
<gene>
    <name evidence="2" type="ORF">MmonteBS_35850</name>
    <name evidence="3" type="ORF">NJB18185_12420</name>
</gene>
<organism evidence="3 5">
    <name type="scientific">Mycobacterium montefiorense</name>
    <dbReference type="NCBI Taxonomy" id="154654"/>
    <lineage>
        <taxon>Bacteria</taxon>
        <taxon>Bacillati</taxon>
        <taxon>Actinomycetota</taxon>
        <taxon>Actinomycetes</taxon>
        <taxon>Mycobacteriales</taxon>
        <taxon>Mycobacteriaceae</taxon>
        <taxon>Mycobacterium</taxon>
        <taxon>Mycobacterium simiae complex</taxon>
    </lineage>
</organism>
<evidence type="ECO:0000313" key="5">
    <source>
        <dbReference type="Proteomes" id="UP001139505"/>
    </source>
</evidence>
<dbReference type="InterPro" id="IPR016040">
    <property type="entry name" value="NAD(P)-bd_dom"/>
</dbReference>
<dbReference type="Pfam" id="PF13460">
    <property type="entry name" value="NAD_binding_10"/>
    <property type="match status" value="1"/>
</dbReference>
<reference evidence="3" key="3">
    <citation type="journal article" date="2022" name="Microbiol. Resour. Announc.">
        <title>Draft Genome Sequences of Eight Mycobacterium montefiorense Strains Isolated from Salamanders in Captivity.</title>
        <authorList>
            <person name="Komine T."/>
            <person name="Ihara H."/>
            <person name="Fukano H."/>
            <person name="Hoshino Y."/>
            <person name="Kurata O."/>
            <person name="Wada S."/>
        </authorList>
    </citation>
    <scope>NUCLEOTIDE SEQUENCE</scope>
    <source>
        <strain evidence="3">NJB18185</strain>
    </source>
</reference>
<reference evidence="3" key="4">
    <citation type="submission" date="2022-04" db="EMBL/GenBank/DDBJ databases">
        <authorList>
            <person name="Komine T."/>
            <person name="Fukano H."/>
            <person name="Wada S."/>
        </authorList>
    </citation>
    <scope>NUCLEOTIDE SEQUENCE</scope>
    <source>
        <strain evidence="3">NJB18185</strain>
    </source>
</reference>
<comment type="caution">
    <text evidence="3">The sequence shown here is derived from an EMBL/GenBank/DDBJ whole genome shotgun (WGS) entry which is preliminary data.</text>
</comment>
<protein>
    <submittedName>
        <fullName evidence="3">Nucleoside-diphosphate sugar epimerase</fullName>
    </submittedName>
</protein>
<proteinExistence type="predicted"/>
<dbReference type="SUPFAM" id="SSF51735">
    <property type="entry name" value="NAD(P)-binding Rossmann-fold domains"/>
    <property type="match status" value="1"/>
</dbReference>
<name>A0AA37PL33_9MYCO</name>